<sequence length="381" mass="42939">MPSVFLIKEATTFAQDGSVDAFEAIFVLLIYGLALFPNIDGFVDVNAIRLFLIGNPVPILLGDMYFSLHLRNCKGGINYNPVLARRQLGFPLRDNPNNTLLEGLFYQEGKDPQHLKQKIVHAWHNVHRKGRFELGPCNCVALEAYTLWVKKRDMKLKMPYPCERPMSMVVVVPLTLPNKDVEELEDALAKMKQEKDMGEECFHALSKKHEELQLESKDKYALIELLEDRVTKRQRARAKLTHRYNTRANHQKIMEHLEQENRELKGEIARLTAMMESVLAAQSQASPMPATPPARTVISEVVTSTVPAATAHFAPSFPIGFPCGMPPNFVSEGFAPTFASMPASSLVMYVPPPVVHTLPRVEDTIYHSEPSEGPDVYEKMD</sequence>
<reference evidence="3 4" key="1">
    <citation type="journal article" date="2022" name="Nat. Genet.">
        <title>Improved pea reference genome and pan-genome highlight genomic features and evolutionary characteristics.</title>
        <authorList>
            <person name="Yang T."/>
            <person name="Liu R."/>
            <person name="Luo Y."/>
            <person name="Hu S."/>
            <person name="Wang D."/>
            <person name="Wang C."/>
            <person name="Pandey M.K."/>
            <person name="Ge S."/>
            <person name="Xu Q."/>
            <person name="Li N."/>
            <person name="Li G."/>
            <person name="Huang Y."/>
            <person name="Saxena R.K."/>
            <person name="Ji Y."/>
            <person name="Li M."/>
            <person name="Yan X."/>
            <person name="He Y."/>
            <person name="Liu Y."/>
            <person name="Wang X."/>
            <person name="Xiang C."/>
            <person name="Varshney R.K."/>
            <person name="Ding H."/>
            <person name="Gao S."/>
            <person name="Zong X."/>
        </authorList>
    </citation>
    <scope>NUCLEOTIDE SEQUENCE [LARGE SCALE GENOMIC DNA]</scope>
    <source>
        <strain evidence="3 4">cv. Zhongwan 6</strain>
    </source>
</reference>
<keyword evidence="1" id="KW-0175">Coiled coil</keyword>
<dbReference type="Gramene" id="Psat03G0140300-T1">
    <property type="protein sequence ID" value="KAI5425578.1"/>
    <property type="gene ID" value="KIW84_031403"/>
</dbReference>
<dbReference type="PANTHER" id="PTHR48154">
    <property type="entry name" value="PROTEIN, PUTATIVE-RELATED"/>
    <property type="match status" value="1"/>
</dbReference>
<keyword evidence="4" id="KW-1185">Reference proteome</keyword>
<dbReference type="AlphaFoldDB" id="A0A9D4XQG0"/>
<evidence type="ECO:0000259" key="2">
    <source>
        <dbReference type="Pfam" id="PF24924"/>
    </source>
</evidence>
<evidence type="ECO:0000256" key="1">
    <source>
        <dbReference type="SAM" id="Coils"/>
    </source>
</evidence>
<dbReference type="InterPro" id="IPR056647">
    <property type="entry name" value="DUF7745"/>
</dbReference>
<dbReference type="Pfam" id="PF24924">
    <property type="entry name" value="DUF7745"/>
    <property type="match status" value="2"/>
</dbReference>
<dbReference type="Proteomes" id="UP001058974">
    <property type="component" value="Chromosome 3"/>
</dbReference>
<dbReference type="PANTHER" id="PTHR48154:SF1">
    <property type="entry name" value="PROTEIN, PUTATIVE-RELATED"/>
    <property type="match status" value="1"/>
</dbReference>
<name>A0A9D4XQG0_PEA</name>
<dbReference type="EMBL" id="JAMSHJ010000003">
    <property type="protein sequence ID" value="KAI5425578.1"/>
    <property type="molecule type" value="Genomic_DNA"/>
</dbReference>
<proteinExistence type="predicted"/>
<feature type="domain" description="DUF7745" evidence="2">
    <location>
        <begin position="4"/>
        <end position="72"/>
    </location>
</feature>
<accession>A0A9D4XQG0</accession>
<gene>
    <name evidence="3" type="ORF">KIW84_031403</name>
</gene>
<protein>
    <recommendedName>
        <fullName evidence="2">DUF7745 domain-containing protein</fullName>
    </recommendedName>
</protein>
<feature type="domain" description="DUF7745" evidence="2">
    <location>
        <begin position="73"/>
        <end position="152"/>
    </location>
</feature>
<evidence type="ECO:0000313" key="4">
    <source>
        <dbReference type="Proteomes" id="UP001058974"/>
    </source>
</evidence>
<comment type="caution">
    <text evidence="3">The sequence shown here is derived from an EMBL/GenBank/DDBJ whole genome shotgun (WGS) entry which is preliminary data.</text>
</comment>
<feature type="coiled-coil region" evidence="1">
    <location>
        <begin position="247"/>
        <end position="281"/>
    </location>
</feature>
<organism evidence="3 4">
    <name type="scientific">Pisum sativum</name>
    <name type="common">Garden pea</name>
    <name type="synonym">Lathyrus oleraceus</name>
    <dbReference type="NCBI Taxonomy" id="3888"/>
    <lineage>
        <taxon>Eukaryota</taxon>
        <taxon>Viridiplantae</taxon>
        <taxon>Streptophyta</taxon>
        <taxon>Embryophyta</taxon>
        <taxon>Tracheophyta</taxon>
        <taxon>Spermatophyta</taxon>
        <taxon>Magnoliopsida</taxon>
        <taxon>eudicotyledons</taxon>
        <taxon>Gunneridae</taxon>
        <taxon>Pentapetalae</taxon>
        <taxon>rosids</taxon>
        <taxon>fabids</taxon>
        <taxon>Fabales</taxon>
        <taxon>Fabaceae</taxon>
        <taxon>Papilionoideae</taxon>
        <taxon>50 kb inversion clade</taxon>
        <taxon>NPAAA clade</taxon>
        <taxon>Hologalegina</taxon>
        <taxon>IRL clade</taxon>
        <taxon>Fabeae</taxon>
        <taxon>Lathyrus</taxon>
    </lineage>
</organism>
<evidence type="ECO:0000313" key="3">
    <source>
        <dbReference type="EMBL" id="KAI5425578.1"/>
    </source>
</evidence>